<dbReference type="AlphaFoldDB" id="A0A1X7SUT8"/>
<dbReference type="Proteomes" id="UP000007879">
    <property type="component" value="Unassembled WGS sequence"/>
</dbReference>
<keyword evidence="4" id="KW-1185">Reference proteome</keyword>
<dbReference type="Pfam" id="PF00168">
    <property type="entry name" value="C2"/>
    <property type="match status" value="1"/>
</dbReference>
<evidence type="ECO:0000259" key="1">
    <source>
        <dbReference type="PROSITE" id="PS50004"/>
    </source>
</evidence>
<dbReference type="SUPFAM" id="SSF64268">
    <property type="entry name" value="PX domain"/>
    <property type="match status" value="1"/>
</dbReference>
<dbReference type="STRING" id="400682.A0A1X7SUT8"/>
<dbReference type="SMART" id="SM00312">
    <property type="entry name" value="PX"/>
    <property type="match status" value="1"/>
</dbReference>
<feature type="domain" description="C2" evidence="1">
    <location>
        <begin position="141"/>
        <end position="264"/>
    </location>
</feature>
<dbReference type="Gene3D" id="2.60.40.150">
    <property type="entry name" value="C2 domain"/>
    <property type="match status" value="1"/>
</dbReference>
<dbReference type="PANTHER" id="PTHR45716">
    <property type="entry name" value="BITESIZE, ISOFORM I"/>
    <property type="match status" value="1"/>
</dbReference>
<evidence type="ECO:0000313" key="4">
    <source>
        <dbReference type="Proteomes" id="UP000007879"/>
    </source>
</evidence>
<reference evidence="3" key="2">
    <citation type="submission" date="2017-05" db="UniProtKB">
        <authorList>
            <consortium name="EnsemblMetazoa"/>
        </authorList>
    </citation>
    <scope>IDENTIFICATION</scope>
</reference>
<dbReference type="InterPro" id="IPR001683">
    <property type="entry name" value="PX_dom"/>
</dbReference>
<dbReference type="KEGG" id="aqu:109591375"/>
<dbReference type="PRINTS" id="PR00360">
    <property type="entry name" value="C2DOMAIN"/>
</dbReference>
<protein>
    <recommendedName>
        <fullName evidence="5">PX domain-containing protein</fullName>
    </recommendedName>
</protein>
<sequence>MVTDGKIQMAVVVAYYKKFYPERYISYQIQVTRRDSAKQVDIIFRRYSEFHELQTKLVECFPNETKLPHLPKKTYLPGTSYTRETSEKRRDALNVYLQSLLTMSPIVSESDIVYTFLHCLMRDEQDLRTMKEEEQTAADTVSGKVKLDLHYREDQQRLSIMVQHARELVPREGAESIDPYVKLYLLPDPTKATKLKTKIARKTLNPTYNETFQYSLSQTDLRSRCLQLTVWDASSLLSKECIGCVLIEFKEKYRDLTKGWTSWFDLQPTSLVNRS</sequence>
<dbReference type="EnsemblMetazoa" id="XM_020007118.1">
    <property type="protein sequence ID" value="XP_019862677.1"/>
    <property type="gene ID" value="LOC109591375"/>
</dbReference>
<gene>
    <name evidence="3" type="primary">109591375</name>
</gene>
<dbReference type="PROSITE" id="PS50195">
    <property type="entry name" value="PX"/>
    <property type="match status" value="1"/>
</dbReference>
<dbReference type="OrthoDB" id="67688at2759"/>
<dbReference type="InterPro" id="IPR000008">
    <property type="entry name" value="C2_dom"/>
</dbReference>
<dbReference type="eggNOG" id="KOG0905">
    <property type="taxonomic scope" value="Eukaryota"/>
</dbReference>
<dbReference type="PROSITE" id="PS50004">
    <property type="entry name" value="C2"/>
    <property type="match status" value="1"/>
</dbReference>
<dbReference type="Pfam" id="PF00787">
    <property type="entry name" value="PX"/>
    <property type="match status" value="1"/>
</dbReference>
<evidence type="ECO:0000259" key="2">
    <source>
        <dbReference type="PROSITE" id="PS50195"/>
    </source>
</evidence>
<dbReference type="Gene3D" id="3.30.1520.10">
    <property type="entry name" value="Phox-like domain"/>
    <property type="match status" value="1"/>
</dbReference>
<dbReference type="SMART" id="SM00239">
    <property type="entry name" value="C2"/>
    <property type="match status" value="1"/>
</dbReference>
<dbReference type="EnsemblMetazoa" id="Aqu2.1.05848_001">
    <property type="protein sequence ID" value="Aqu2.1.05848_001"/>
    <property type="gene ID" value="Aqu2.1.05848"/>
</dbReference>
<dbReference type="InterPro" id="IPR035892">
    <property type="entry name" value="C2_domain_sf"/>
</dbReference>
<dbReference type="GO" id="GO:0042043">
    <property type="term" value="F:neurexin family protein binding"/>
    <property type="evidence" value="ECO:0007669"/>
    <property type="project" value="TreeGrafter"/>
</dbReference>
<name>A0A1X7SUT8_AMPQE</name>
<dbReference type="SUPFAM" id="SSF49562">
    <property type="entry name" value="C2 domain (Calcium/lipid-binding domain, CaLB)"/>
    <property type="match status" value="1"/>
</dbReference>
<evidence type="ECO:0000313" key="3">
    <source>
        <dbReference type="EnsemblMetazoa" id="Aqu2.1.05848_001"/>
    </source>
</evidence>
<dbReference type="GO" id="GO:0006887">
    <property type="term" value="P:exocytosis"/>
    <property type="evidence" value="ECO:0007669"/>
    <property type="project" value="TreeGrafter"/>
</dbReference>
<evidence type="ECO:0008006" key="5">
    <source>
        <dbReference type="Google" id="ProtNLM"/>
    </source>
</evidence>
<feature type="domain" description="PX" evidence="2">
    <location>
        <begin position="5"/>
        <end position="124"/>
    </location>
</feature>
<dbReference type="InParanoid" id="A0A1X7SUT8"/>
<dbReference type="InterPro" id="IPR036871">
    <property type="entry name" value="PX_dom_sf"/>
</dbReference>
<dbReference type="GO" id="GO:0035091">
    <property type="term" value="F:phosphatidylinositol binding"/>
    <property type="evidence" value="ECO:0007669"/>
    <property type="project" value="InterPro"/>
</dbReference>
<dbReference type="PANTHER" id="PTHR45716:SF2">
    <property type="entry name" value="BITESIZE, ISOFORM I"/>
    <property type="match status" value="1"/>
</dbReference>
<accession>A0A1X7SUT8</accession>
<reference evidence="4" key="1">
    <citation type="journal article" date="2010" name="Nature">
        <title>The Amphimedon queenslandica genome and the evolution of animal complexity.</title>
        <authorList>
            <person name="Srivastava M."/>
            <person name="Simakov O."/>
            <person name="Chapman J."/>
            <person name="Fahey B."/>
            <person name="Gauthier M.E."/>
            <person name="Mitros T."/>
            <person name="Richards G.S."/>
            <person name="Conaco C."/>
            <person name="Dacre M."/>
            <person name="Hellsten U."/>
            <person name="Larroux C."/>
            <person name="Putnam N.H."/>
            <person name="Stanke M."/>
            <person name="Adamska M."/>
            <person name="Darling A."/>
            <person name="Degnan S.M."/>
            <person name="Oakley T.H."/>
            <person name="Plachetzki D.C."/>
            <person name="Zhai Y."/>
            <person name="Adamski M."/>
            <person name="Calcino A."/>
            <person name="Cummins S.F."/>
            <person name="Goodstein D.M."/>
            <person name="Harris C."/>
            <person name="Jackson D.J."/>
            <person name="Leys S.P."/>
            <person name="Shu S."/>
            <person name="Woodcroft B.J."/>
            <person name="Vervoort M."/>
            <person name="Kosik K.S."/>
            <person name="Manning G."/>
            <person name="Degnan B.M."/>
            <person name="Rokhsar D.S."/>
        </authorList>
    </citation>
    <scope>NUCLEOTIDE SEQUENCE [LARGE SCALE GENOMIC DNA]</scope>
</reference>
<proteinExistence type="predicted"/>
<organism evidence="3">
    <name type="scientific">Amphimedon queenslandica</name>
    <name type="common">Sponge</name>
    <dbReference type="NCBI Taxonomy" id="400682"/>
    <lineage>
        <taxon>Eukaryota</taxon>
        <taxon>Metazoa</taxon>
        <taxon>Porifera</taxon>
        <taxon>Demospongiae</taxon>
        <taxon>Heteroscleromorpha</taxon>
        <taxon>Haplosclerida</taxon>
        <taxon>Niphatidae</taxon>
        <taxon>Amphimedon</taxon>
    </lineage>
</organism>